<gene>
    <name evidence="5" type="ORF">HMPREF9488_03161</name>
</gene>
<dbReference type="SUPFAM" id="SSF51294">
    <property type="entry name" value="Hedgehog/intein (Hint) domain"/>
    <property type="match status" value="1"/>
</dbReference>
<evidence type="ECO:0000256" key="1">
    <source>
        <dbReference type="ARBA" id="ARBA00022741"/>
    </source>
</evidence>
<dbReference type="PROSITE" id="PS50817">
    <property type="entry name" value="INTEIN_N_TER"/>
    <property type="match status" value="1"/>
</dbReference>
<dbReference type="HOGENOM" id="CLU_464396_0_0_9"/>
<organism evidence="5 6">
    <name type="scientific">Coprobacillus cateniformis</name>
    <dbReference type="NCBI Taxonomy" id="100884"/>
    <lineage>
        <taxon>Bacteria</taxon>
        <taxon>Bacillati</taxon>
        <taxon>Bacillota</taxon>
        <taxon>Erysipelotrichia</taxon>
        <taxon>Erysipelotrichales</taxon>
        <taxon>Coprobacillaceae</taxon>
        <taxon>Coprobacillus</taxon>
    </lineage>
</organism>
<dbReference type="STRING" id="100884.GCA_000269565_03829"/>
<dbReference type="InterPro" id="IPR005144">
    <property type="entry name" value="ATP-cone_dom"/>
</dbReference>
<proteinExistence type="predicted"/>
<dbReference type="GO" id="GO:0006260">
    <property type="term" value="P:DNA replication"/>
    <property type="evidence" value="ECO:0007669"/>
    <property type="project" value="InterPro"/>
</dbReference>
<dbReference type="InterPro" id="IPR012833">
    <property type="entry name" value="NrdD"/>
</dbReference>
<feature type="domain" description="ATP-cone" evidence="4">
    <location>
        <begin position="17"/>
        <end position="126"/>
    </location>
</feature>
<dbReference type="GO" id="GO:0004748">
    <property type="term" value="F:ribonucleoside-diphosphate reductase activity, thioredoxin disulfide as acceptor"/>
    <property type="evidence" value="ECO:0007669"/>
    <property type="project" value="TreeGrafter"/>
</dbReference>
<dbReference type="PROSITE" id="PS51161">
    <property type="entry name" value="ATP_CONE"/>
    <property type="match status" value="1"/>
</dbReference>
<dbReference type="PANTHER" id="PTHR21075:SF0">
    <property type="entry name" value="ANAEROBIC RIBONUCLEOSIDE-TRIPHOSPHATE REDUCTASE"/>
    <property type="match status" value="1"/>
</dbReference>
<dbReference type="EMBL" id="ADKX01000046">
    <property type="protein sequence ID" value="EFW03470.1"/>
    <property type="molecule type" value="Genomic_DNA"/>
</dbReference>
<reference evidence="5 6" key="1">
    <citation type="submission" date="2010-12" db="EMBL/GenBank/DDBJ databases">
        <title>The Genome Sequence of Coprobacillus sp. strain 29_1.</title>
        <authorList>
            <consortium name="The Broad Institute Genome Sequencing Platform"/>
            <person name="Earl A."/>
            <person name="Ward D."/>
            <person name="Feldgarden M."/>
            <person name="Gevers D."/>
            <person name="Daigneault M."/>
            <person name="Sibley C.D."/>
            <person name="White A."/>
            <person name="Strauss J."/>
            <person name="Allen-Vercoe E."/>
            <person name="Young S.K."/>
            <person name="Zeng Q."/>
            <person name="Gargeya S."/>
            <person name="Fitzgerald M."/>
            <person name="Haas B."/>
            <person name="Abouelleil A."/>
            <person name="Alvarado L."/>
            <person name="Arachchi H.M."/>
            <person name="Berlin A."/>
            <person name="Brown A."/>
            <person name="Chapman S.B."/>
            <person name="Chen Z."/>
            <person name="Dunbar C."/>
            <person name="Freedman E."/>
            <person name="Gearin G."/>
            <person name="Gellesch M."/>
            <person name="Goldberg J."/>
            <person name="Griggs A."/>
            <person name="Gujja S."/>
            <person name="Heilman E."/>
            <person name="Heiman D."/>
            <person name="Howarth C."/>
            <person name="Larson L."/>
            <person name="Lui A."/>
            <person name="MacDonald P.J.P."/>
            <person name="Mehta T."/>
            <person name="Montmayeur A."/>
            <person name="Murphy C."/>
            <person name="Neiman D."/>
            <person name="Pearson M."/>
            <person name="Priest M."/>
            <person name="Roberts A."/>
            <person name="Saif S."/>
            <person name="Shea T."/>
            <person name="Shenoy N."/>
            <person name="Sisk P."/>
            <person name="Stolte C."/>
            <person name="Sykes S."/>
            <person name="White J."/>
            <person name="Yandava C."/>
            <person name="Nusbaum C."/>
            <person name="Birren B."/>
        </authorList>
    </citation>
    <scope>NUCLEOTIDE SEQUENCE [LARGE SCALE GENOMIC DNA]</scope>
    <source>
        <strain evidence="5 6">29_1</strain>
    </source>
</reference>
<dbReference type="GO" id="GO:0031250">
    <property type="term" value="C:anaerobic ribonucleoside-triphosphate reductase complex"/>
    <property type="evidence" value="ECO:0007669"/>
    <property type="project" value="TreeGrafter"/>
</dbReference>
<dbReference type="Proteomes" id="UP000003157">
    <property type="component" value="Unassembled WGS sequence"/>
</dbReference>
<dbReference type="AlphaFoldDB" id="E7GEL9"/>
<dbReference type="GO" id="GO:0005524">
    <property type="term" value="F:ATP binding"/>
    <property type="evidence" value="ECO:0007669"/>
    <property type="project" value="UniProtKB-UniRule"/>
</dbReference>
<dbReference type="Pfam" id="PF03477">
    <property type="entry name" value="ATP-cone"/>
    <property type="match status" value="1"/>
</dbReference>
<dbReference type="InterPro" id="IPR036844">
    <property type="entry name" value="Hint_dom_sf"/>
</dbReference>
<evidence type="ECO:0000313" key="6">
    <source>
        <dbReference type="Proteomes" id="UP000003157"/>
    </source>
</evidence>
<accession>E7GEL9</accession>
<dbReference type="Gene3D" id="3.20.70.20">
    <property type="match status" value="1"/>
</dbReference>
<comment type="caution">
    <text evidence="5">The sequence shown here is derived from an EMBL/GenBank/DDBJ whole genome shotgun (WGS) entry which is preliminary data.</text>
</comment>
<dbReference type="GO" id="GO:0008998">
    <property type="term" value="F:ribonucleoside-triphosphate reductase (thioredoxin) activity"/>
    <property type="evidence" value="ECO:0007669"/>
    <property type="project" value="InterPro"/>
</dbReference>
<evidence type="ECO:0000259" key="4">
    <source>
        <dbReference type="PROSITE" id="PS51161"/>
    </source>
</evidence>
<dbReference type="GO" id="GO:0016539">
    <property type="term" value="P:intein-mediated protein splicing"/>
    <property type="evidence" value="ECO:0007669"/>
    <property type="project" value="InterPro"/>
</dbReference>
<dbReference type="eggNOG" id="COG1328">
    <property type="taxonomic scope" value="Bacteria"/>
</dbReference>
<dbReference type="SUPFAM" id="SSF51998">
    <property type="entry name" value="PFL-like glycyl radical enzymes"/>
    <property type="match status" value="1"/>
</dbReference>
<keyword evidence="6" id="KW-1185">Reference proteome</keyword>
<protein>
    <recommendedName>
        <fullName evidence="4">ATP-cone domain-containing protein</fullName>
    </recommendedName>
</protein>
<dbReference type="InterPro" id="IPR006141">
    <property type="entry name" value="Intein_N"/>
</dbReference>
<evidence type="ECO:0000256" key="3">
    <source>
        <dbReference type="PROSITE-ProRule" id="PRU00492"/>
    </source>
</evidence>
<name>E7GEL9_9FIRM</name>
<dbReference type="Gene3D" id="2.170.16.10">
    <property type="entry name" value="Hedgehog/Intein (Hint) domain"/>
    <property type="match status" value="1"/>
</dbReference>
<keyword evidence="2 3" id="KW-0067">ATP-binding</keyword>
<keyword evidence="1 3" id="KW-0547">Nucleotide-binding</keyword>
<dbReference type="Pfam" id="PF13597">
    <property type="entry name" value="NRDD"/>
    <property type="match status" value="1"/>
</dbReference>
<evidence type="ECO:0000313" key="5">
    <source>
        <dbReference type="EMBL" id="EFW03470.1"/>
    </source>
</evidence>
<dbReference type="GO" id="GO:0009265">
    <property type="term" value="P:2'-deoxyribonucleotide biosynthetic process"/>
    <property type="evidence" value="ECO:0007669"/>
    <property type="project" value="TreeGrafter"/>
</dbReference>
<dbReference type="PANTHER" id="PTHR21075">
    <property type="entry name" value="ANAEROBIC RIBONUCLEOSIDE-TRIPHOSPHATE REDUCTASE"/>
    <property type="match status" value="1"/>
</dbReference>
<evidence type="ECO:0000256" key="2">
    <source>
        <dbReference type="ARBA" id="ARBA00022840"/>
    </source>
</evidence>
<sequence length="587" mass="67507">MSESKDSLFFIKRRCQMKIIKRNGSLEDFDRGKIEKAILGAMEDLGADYRNAGVARRISREVEREFLDKEAQETLIAHKDNPNLLLHYQVPIKDIEDRVEEKLMGSHCKDVARQYIRYRYKKKQQRDKYENIKSAVKKIIKAESVNNSNANVDEYSFGGKKFEGAGLLFKDIALSDFISSEVAKAHNENRIYIHDLDNWATGMHNCSFVDLQRLLKEGFVTRNGDVRPANSISTAMQLVAVIFQCQSQVQFGGVASAHIDFDLAPYVKKSFKKHFQDGLEFVENDKGVSIADIDMNNQVLKNEYPKTFRYAYKMTKRECQQAAQGLYHNLNTLESRPGSQVPFTSINFGRDTSPEGRMISKSLLEASIDGIGKYHKTSIFPITIFQHKKGINAYPGEPNYDLKQLALKSLSQRIYPNFVNCDFSENIEDNNNPDTYNATMGCVDGAEIITYKYNNIMYVESFQRMWFRFSQLFHVNIQPNGKDKYIDLKDVVIYDTKNGFVPCLRLIRNFSSDWLDINFSDGRRILCTSDHPFETENRGLVLAKDLQENDSILASYNHVFVNESKPNLSQACFLGFMVCRKKEKQLH</sequence>